<gene>
    <name evidence="19" type="ORF">GALMADRAFT_249713</name>
</gene>
<evidence type="ECO:0000256" key="6">
    <source>
        <dbReference type="ARBA" id="ARBA00022692"/>
    </source>
</evidence>
<dbReference type="STRING" id="685588.A0A067T729"/>
<dbReference type="InterPro" id="IPR027417">
    <property type="entry name" value="P-loop_NTPase"/>
</dbReference>
<evidence type="ECO:0000256" key="17">
    <source>
        <dbReference type="SAM" id="Coils"/>
    </source>
</evidence>
<evidence type="ECO:0000256" key="15">
    <source>
        <dbReference type="ARBA" id="ARBA00023136"/>
    </source>
</evidence>
<keyword evidence="7" id="KW-0479">Metal-binding</keyword>
<keyword evidence="12" id="KW-0653">Protein transport</keyword>
<dbReference type="InterPro" id="IPR045058">
    <property type="entry name" value="GIMA/IAN/Toc"/>
</dbReference>
<sequence>MGKKNKNHHPKDIVILVMGPSGAGKSTFINHVLRKETMKVGRTQDSCTSEVIPAYIDPIPGFPELAGRRITIVDTPGFDDTFKTDTEILESMANWLEESYKDDGALLGGVIYVHDLSNDRFTGTAKRNLRMFREMCGDKALGKVVITTTKWKKLLIMSDARDETLAEERQKELKSTHWKEILDNGASVLSFRDNNDSAWAIVSNILSRLKQTELLHIYLQIQKELGDEGKMIPETAAGKELRKTLTQALEMQKQLTSMEKNSAAHGSEDAQQRLAEASEMIEQLLNQLRDLKIPFGLKVKRLFGLGHRRVDRASLKRV</sequence>
<dbReference type="HOGENOM" id="CLU_018003_0_0_1"/>
<protein>
    <recommendedName>
        <fullName evidence="18">AIG1-type G domain-containing protein</fullName>
    </recommendedName>
</protein>
<dbReference type="Proteomes" id="UP000027222">
    <property type="component" value="Unassembled WGS sequence"/>
</dbReference>
<dbReference type="AlphaFoldDB" id="A0A067T729"/>
<reference evidence="20" key="1">
    <citation type="journal article" date="2014" name="Proc. Natl. Acad. Sci. U.S.A.">
        <title>Extensive sampling of basidiomycete genomes demonstrates inadequacy of the white-rot/brown-rot paradigm for wood decay fungi.</title>
        <authorList>
            <person name="Riley R."/>
            <person name="Salamov A.A."/>
            <person name="Brown D.W."/>
            <person name="Nagy L.G."/>
            <person name="Floudas D."/>
            <person name="Held B.W."/>
            <person name="Levasseur A."/>
            <person name="Lombard V."/>
            <person name="Morin E."/>
            <person name="Otillar R."/>
            <person name="Lindquist E.A."/>
            <person name="Sun H."/>
            <person name="LaButti K.M."/>
            <person name="Schmutz J."/>
            <person name="Jabbour D."/>
            <person name="Luo H."/>
            <person name="Baker S.E."/>
            <person name="Pisabarro A.G."/>
            <person name="Walton J.D."/>
            <person name="Blanchette R.A."/>
            <person name="Henrissat B."/>
            <person name="Martin F."/>
            <person name="Cullen D."/>
            <person name="Hibbett D.S."/>
            <person name="Grigoriev I.V."/>
        </authorList>
    </citation>
    <scope>NUCLEOTIDE SEQUENCE [LARGE SCALE GENOMIC DNA]</scope>
    <source>
        <strain evidence="20">CBS 339.88</strain>
    </source>
</reference>
<evidence type="ECO:0000256" key="5">
    <source>
        <dbReference type="ARBA" id="ARBA00022640"/>
    </source>
</evidence>
<evidence type="ECO:0000256" key="14">
    <source>
        <dbReference type="ARBA" id="ARBA00023134"/>
    </source>
</evidence>
<keyword evidence="5" id="KW-0934">Plastid</keyword>
<proteinExistence type="predicted"/>
<evidence type="ECO:0000256" key="7">
    <source>
        <dbReference type="ARBA" id="ARBA00022723"/>
    </source>
</evidence>
<evidence type="ECO:0000256" key="16">
    <source>
        <dbReference type="ARBA" id="ARBA00024013"/>
    </source>
</evidence>
<dbReference type="OrthoDB" id="8954335at2759"/>
<organism evidence="19 20">
    <name type="scientific">Galerina marginata (strain CBS 339.88)</name>
    <dbReference type="NCBI Taxonomy" id="685588"/>
    <lineage>
        <taxon>Eukaryota</taxon>
        <taxon>Fungi</taxon>
        <taxon>Dikarya</taxon>
        <taxon>Basidiomycota</taxon>
        <taxon>Agaricomycotina</taxon>
        <taxon>Agaricomycetes</taxon>
        <taxon>Agaricomycetidae</taxon>
        <taxon>Agaricales</taxon>
        <taxon>Agaricineae</taxon>
        <taxon>Strophariaceae</taxon>
        <taxon>Galerina</taxon>
    </lineage>
</organism>
<dbReference type="GO" id="GO:0046872">
    <property type="term" value="F:metal ion binding"/>
    <property type="evidence" value="ECO:0007669"/>
    <property type="project" value="UniProtKB-KW"/>
</dbReference>
<evidence type="ECO:0000256" key="11">
    <source>
        <dbReference type="ARBA" id="ARBA00022842"/>
    </source>
</evidence>
<keyword evidence="9" id="KW-0378">Hydrolase</keyword>
<evidence type="ECO:0000256" key="3">
    <source>
        <dbReference type="ARBA" id="ARBA00022448"/>
    </source>
</evidence>
<keyword evidence="3" id="KW-0813">Transport</keyword>
<evidence type="ECO:0000256" key="8">
    <source>
        <dbReference type="ARBA" id="ARBA00022741"/>
    </source>
</evidence>
<dbReference type="EMBL" id="KL142382">
    <property type="protein sequence ID" value="KDR74818.1"/>
    <property type="molecule type" value="Genomic_DNA"/>
</dbReference>
<name>A0A067T729_GALM3</name>
<evidence type="ECO:0000256" key="13">
    <source>
        <dbReference type="ARBA" id="ARBA00022989"/>
    </source>
</evidence>
<evidence type="ECO:0000256" key="12">
    <source>
        <dbReference type="ARBA" id="ARBA00022927"/>
    </source>
</evidence>
<evidence type="ECO:0000259" key="18">
    <source>
        <dbReference type="Pfam" id="PF04548"/>
    </source>
</evidence>
<dbReference type="GO" id="GO:0016787">
    <property type="term" value="F:hydrolase activity"/>
    <property type="evidence" value="ECO:0007669"/>
    <property type="project" value="UniProtKB-KW"/>
</dbReference>
<dbReference type="GO" id="GO:0015031">
    <property type="term" value="P:protein transport"/>
    <property type="evidence" value="ECO:0007669"/>
    <property type="project" value="UniProtKB-KW"/>
</dbReference>
<dbReference type="SUPFAM" id="SSF52540">
    <property type="entry name" value="P-loop containing nucleoside triphosphate hydrolases"/>
    <property type="match status" value="1"/>
</dbReference>
<keyword evidence="10" id="KW-1002">Plastid outer membrane</keyword>
<keyword evidence="15" id="KW-0472">Membrane</keyword>
<dbReference type="Gene3D" id="3.40.50.300">
    <property type="entry name" value="P-loop containing nucleotide triphosphate hydrolases"/>
    <property type="match status" value="1"/>
</dbReference>
<keyword evidence="20" id="KW-1185">Reference proteome</keyword>
<dbReference type="GO" id="GO:0016020">
    <property type="term" value="C:membrane"/>
    <property type="evidence" value="ECO:0007669"/>
    <property type="project" value="UniProtKB-SubCell"/>
</dbReference>
<keyword evidence="13" id="KW-1133">Transmembrane helix</keyword>
<keyword evidence="11" id="KW-0460">Magnesium</keyword>
<feature type="coiled-coil region" evidence="17">
    <location>
        <begin position="241"/>
        <end position="287"/>
    </location>
</feature>
<comment type="subcellular location">
    <subcellularLocation>
        <location evidence="2">Membrane</location>
        <topology evidence="2">Single-pass membrane protein</topology>
    </subcellularLocation>
    <subcellularLocation>
        <location evidence="16">Plastid</location>
        <location evidence="16">Chloroplast outer membrane</location>
    </subcellularLocation>
</comment>
<evidence type="ECO:0000256" key="1">
    <source>
        <dbReference type="ARBA" id="ARBA00001946"/>
    </source>
</evidence>
<keyword evidence="17" id="KW-0175">Coiled coil</keyword>
<keyword evidence="6" id="KW-0812">Transmembrane</keyword>
<evidence type="ECO:0000313" key="19">
    <source>
        <dbReference type="EMBL" id="KDR74818.1"/>
    </source>
</evidence>
<evidence type="ECO:0000256" key="2">
    <source>
        <dbReference type="ARBA" id="ARBA00004167"/>
    </source>
</evidence>
<keyword evidence="14" id="KW-0342">GTP-binding</keyword>
<dbReference type="Pfam" id="PF04548">
    <property type="entry name" value="AIG1"/>
    <property type="match status" value="1"/>
</dbReference>
<keyword evidence="4" id="KW-0150">Chloroplast</keyword>
<dbReference type="PANTHER" id="PTHR10903:SF135">
    <property type="entry name" value="TRANSLOCASE OF CHLOROPLAST 120, CHLOROPLASTIC-RELATED"/>
    <property type="match status" value="1"/>
</dbReference>
<dbReference type="PANTHER" id="PTHR10903">
    <property type="entry name" value="GTPASE, IMAP FAMILY MEMBER-RELATED"/>
    <property type="match status" value="1"/>
</dbReference>
<evidence type="ECO:0000256" key="10">
    <source>
        <dbReference type="ARBA" id="ARBA00022805"/>
    </source>
</evidence>
<feature type="domain" description="AIG1-type G" evidence="18">
    <location>
        <begin position="15"/>
        <end position="173"/>
    </location>
</feature>
<evidence type="ECO:0000313" key="20">
    <source>
        <dbReference type="Proteomes" id="UP000027222"/>
    </source>
</evidence>
<comment type="cofactor">
    <cofactor evidence="1">
        <name>Mg(2+)</name>
        <dbReference type="ChEBI" id="CHEBI:18420"/>
    </cofactor>
</comment>
<evidence type="ECO:0000256" key="4">
    <source>
        <dbReference type="ARBA" id="ARBA00022528"/>
    </source>
</evidence>
<dbReference type="GO" id="GO:0005525">
    <property type="term" value="F:GTP binding"/>
    <property type="evidence" value="ECO:0007669"/>
    <property type="project" value="UniProtKB-KW"/>
</dbReference>
<keyword evidence="8" id="KW-0547">Nucleotide-binding</keyword>
<dbReference type="CDD" id="cd00882">
    <property type="entry name" value="Ras_like_GTPase"/>
    <property type="match status" value="1"/>
</dbReference>
<accession>A0A067T729</accession>
<dbReference type="InterPro" id="IPR006703">
    <property type="entry name" value="G_AIG1"/>
</dbReference>
<evidence type="ECO:0000256" key="9">
    <source>
        <dbReference type="ARBA" id="ARBA00022801"/>
    </source>
</evidence>